<dbReference type="Proteomes" id="UP000295096">
    <property type="component" value="Unassembled WGS sequence"/>
</dbReference>
<feature type="transmembrane region" description="Helical" evidence="6">
    <location>
        <begin position="184"/>
        <end position="204"/>
    </location>
</feature>
<reference evidence="8 9" key="1">
    <citation type="journal article" date="2016" name="J. Microbiol.">
        <title>Dankookia rubra gen. nov., sp. nov., an alphaproteobacterium isolated from sediment of a shallow stream.</title>
        <authorList>
            <person name="Kim W.H."/>
            <person name="Kim D.H."/>
            <person name="Kang K."/>
            <person name="Ahn T.Y."/>
        </authorList>
    </citation>
    <scope>NUCLEOTIDE SEQUENCE [LARGE SCALE GENOMIC DNA]</scope>
    <source>
        <strain evidence="8 9">JCM30602</strain>
    </source>
</reference>
<dbReference type="Pfam" id="PF07690">
    <property type="entry name" value="MFS_1"/>
    <property type="match status" value="1"/>
</dbReference>
<evidence type="ECO:0000256" key="3">
    <source>
        <dbReference type="ARBA" id="ARBA00022692"/>
    </source>
</evidence>
<feature type="transmembrane region" description="Helical" evidence="6">
    <location>
        <begin position="283"/>
        <end position="304"/>
    </location>
</feature>
<dbReference type="InterPro" id="IPR036259">
    <property type="entry name" value="MFS_trans_sf"/>
</dbReference>
<dbReference type="AlphaFoldDB" id="A0A4R5QLA3"/>
<feature type="domain" description="Major facilitator superfamily (MFS) profile" evidence="7">
    <location>
        <begin position="16"/>
        <end position="429"/>
    </location>
</feature>
<evidence type="ECO:0000256" key="2">
    <source>
        <dbReference type="ARBA" id="ARBA00022448"/>
    </source>
</evidence>
<organism evidence="8 9">
    <name type="scientific">Dankookia rubra</name>
    <dbReference type="NCBI Taxonomy" id="1442381"/>
    <lineage>
        <taxon>Bacteria</taxon>
        <taxon>Pseudomonadati</taxon>
        <taxon>Pseudomonadota</taxon>
        <taxon>Alphaproteobacteria</taxon>
        <taxon>Acetobacterales</taxon>
        <taxon>Roseomonadaceae</taxon>
        <taxon>Dankookia</taxon>
    </lineage>
</organism>
<comment type="subcellular location">
    <subcellularLocation>
        <location evidence="1">Membrane</location>
        <topology evidence="1">Multi-pass membrane protein</topology>
    </subcellularLocation>
</comment>
<evidence type="ECO:0000256" key="5">
    <source>
        <dbReference type="ARBA" id="ARBA00023136"/>
    </source>
</evidence>
<dbReference type="GO" id="GO:0016020">
    <property type="term" value="C:membrane"/>
    <property type="evidence" value="ECO:0007669"/>
    <property type="project" value="UniProtKB-SubCell"/>
</dbReference>
<feature type="transmembrane region" description="Helical" evidence="6">
    <location>
        <begin position="87"/>
        <end position="107"/>
    </location>
</feature>
<evidence type="ECO:0000259" key="7">
    <source>
        <dbReference type="PROSITE" id="PS50850"/>
    </source>
</evidence>
<comment type="caution">
    <text evidence="8">The sequence shown here is derived from an EMBL/GenBank/DDBJ whole genome shotgun (WGS) entry which is preliminary data.</text>
</comment>
<accession>A0A4R5QLA3</accession>
<evidence type="ECO:0000256" key="4">
    <source>
        <dbReference type="ARBA" id="ARBA00022989"/>
    </source>
</evidence>
<dbReference type="EMBL" id="SMSJ01000003">
    <property type="protein sequence ID" value="TDH64036.1"/>
    <property type="molecule type" value="Genomic_DNA"/>
</dbReference>
<dbReference type="GO" id="GO:0022857">
    <property type="term" value="F:transmembrane transporter activity"/>
    <property type="evidence" value="ECO:0007669"/>
    <property type="project" value="InterPro"/>
</dbReference>
<dbReference type="PANTHER" id="PTHR43791:SF36">
    <property type="entry name" value="TRANSPORTER, PUTATIVE (AFU_ORTHOLOGUE AFUA_6G08340)-RELATED"/>
    <property type="match status" value="1"/>
</dbReference>
<sequence length="443" mass="47718">MEAVETTTIRKVMWRLMPFLFVCYFVAYLDRVNVGFAKLQMNAALGLSEAAYGLGAGLFFISYFLLEVPSNLALDRFGARLWIARIMFSWGLVSGMFAFIGPIATWTGLSTEWVFYILRFILGAAEAGFFPGIIFYLTLWFPSVYRARVVALFMLAIPFSSILGAPVSGALLNLSGAGLQGWQWLFIIEAIPSILMALGVVFYLTDRPAQATWLSEPERSWLQDRLDAEHRHKQDAEHFGILKSLSDPRVLACAFVYFCLNAASYGVAFFLPTIVKGFGASNVQTGFLAALPFVFGAVGMVLLGRNSDRTLKRREHVCFAMILAAVGVAGAGLASSPYLVLGLLCLSQIGVSATPPLLWPIPSAFLTGTSAAAGIAAINALGNLSGFAGPYLMGYLRDLTGNFTAGLLVLGGCTLVGGLVALTLKVSTHLETAASRSKEALAH</sequence>
<dbReference type="CDD" id="cd17319">
    <property type="entry name" value="MFS_ExuT_GudP_like"/>
    <property type="match status" value="1"/>
</dbReference>
<feature type="transmembrane region" description="Helical" evidence="6">
    <location>
        <begin position="12"/>
        <end position="29"/>
    </location>
</feature>
<keyword evidence="5 6" id="KW-0472">Membrane</keyword>
<keyword evidence="2" id="KW-0813">Transport</keyword>
<keyword evidence="9" id="KW-1185">Reference proteome</keyword>
<gene>
    <name evidence="8" type="ORF">E2C06_04245</name>
</gene>
<dbReference type="RefSeq" id="WP_133287316.1">
    <property type="nucleotide sequence ID" value="NZ_SMSJ01000003.1"/>
</dbReference>
<feature type="transmembrane region" description="Helical" evidence="6">
    <location>
        <begin position="49"/>
        <end position="66"/>
    </location>
</feature>
<dbReference type="Gene3D" id="1.20.1250.20">
    <property type="entry name" value="MFS general substrate transporter like domains"/>
    <property type="match status" value="2"/>
</dbReference>
<dbReference type="FunFam" id="1.20.1250.20:FF:000018">
    <property type="entry name" value="MFS transporter permease"/>
    <property type="match status" value="1"/>
</dbReference>
<feature type="transmembrane region" description="Helical" evidence="6">
    <location>
        <begin position="316"/>
        <end position="334"/>
    </location>
</feature>
<evidence type="ECO:0000313" key="9">
    <source>
        <dbReference type="Proteomes" id="UP000295096"/>
    </source>
</evidence>
<dbReference type="InterPro" id="IPR011701">
    <property type="entry name" value="MFS"/>
</dbReference>
<dbReference type="SUPFAM" id="SSF103473">
    <property type="entry name" value="MFS general substrate transporter"/>
    <property type="match status" value="1"/>
</dbReference>
<feature type="transmembrane region" description="Helical" evidence="6">
    <location>
        <begin position="113"/>
        <end position="137"/>
    </location>
</feature>
<evidence type="ECO:0000256" key="6">
    <source>
        <dbReference type="SAM" id="Phobius"/>
    </source>
</evidence>
<feature type="transmembrane region" description="Helical" evidence="6">
    <location>
        <begin position="250"/>
        <end position="271"/>
    </location>
</feature>
<dbReference type="PROSITE" id="PS50850">
    <property type="entry name" value="MFS"/>
    <property type="match status" value="1"/>
</dbReference>
<dbReference type="InterPro" id="IPR020846">
    <property type="entry name" value="MFS_dom"/>
</dbReference>
<feature type="transmembrane region" description="Helical" evidence="6">
    <location>
        <begin position="405"/>
        <end position="424"/>
    </location>
</feature>
<name>A0A4R5QLA3_9PROT</name>
<keyword evidence="3 6" id="KW-0812">Transmembrane</keyword>
<dbReference type="PANTHER" id="PTHR43791">
    <property type="entry name" value="PERMEASE-RELATED"/>
    <property type="match status" value="1"/>
</dbReference>
<feature type="transmembrane region" description="Helical" evidence="6">
    <location>
        <begin position="149"/>
        <end position="172"/>
    </location>
</feature>
<keyword evidence="4 6" id="KW-1133">Transmembrane helix</keyword>
<dbReference type="OrthoDB" id="9773957at2"/>
<evidence type="ECO:0000256" key="1">
    <source>
        <dbReference type="ARBA" id="ARBA00004141"/>
    </source>
</evidence>
<protein>
    <submittedName>
        <fullName evidence="8">MFS transporter</fullName>
    </submittedName>
</protein>
<evidence type="ECO:0000313" key="8">
    <source>
        <dbReference type="EMBL" id="TDH64036.1"/>
    </source>
</evidence>
<proteinExistence type="predicted"/>